<dbReference type="Proteomes" id="UP000198406">
    <property type="component" value="Unassembled WGS sequence"/>
</dbReference>
<reference evidence="3 4" key="1">
    <citation type="journal article" date="2015" name="Plant Cell">
        <title>Oil accumulation by the oleaginous diatom Fistulifera solaris as revealed by the genome and transcriptome.</title>
        <authorList>
            <person name="Tanaka T."/>
            <person name="Maeda Y."/>
            <person name="Veluchamy A."/>
            <person name="Tanaka M."/>
            <person name="Abida H."/>
            <person name="Marechal E."/>
            <person name="Bowler C."/>
            <person name="Muto M."/>
            <person name="Sunaga Y."/>
            <person name="Tanaka M."/>
            <person name="Yoshino T."/>
            <person name="Taniguchi T."/>
            <person name="Fukuda Y."/>
            <person name="Nemoto M."/>
            <person name="Matsumoto M."/>
            <person name="Wong P.S."/>
            <person name="Aburatani S."/>
            <person name="Fujibuchi W."/>
        </authorList>
    </citation>
    <scope>NUCLEOTIDE SEQUENCE [LARGE SCALE GENOMIC DNA]</scope>
    <source>
        <strain evidence="3 4">JPCC DA0580</strain>
    </source>
</reference>
<evidence type="ECO:0000313" key="3">
    <source>
        <dbReference type="EMBL" id="GAX17804.1"/>
    </source>
</evidence>
<feature type="chain" id="PRO_5012125275" evidence="2">
    <location>
        <begin position="18"/>
        <end position="358"/>
    </location>
</feature>
<evidence type="ECO:0000313" key="4">
    <source>
        <dbReference type="Proteomes" id="UP000198406"/>
    </source>
</evidence>
<feature type="signal peptide" evidence="2">
    <location>
        <begin position="1"/>
        <end position="17"/>
    </location>
</feature>
<gene>
    <name evidence="3" type="ORF">FisN_18Hu003</name>
</gene>
<sequence length="358" mass="37716">MHLGRIFFLVDLAIVAAQMHQPRALQDACSECHSNSPGTQCQGPLGGICYNTNAQTGQCPAGTTLCTDLVETAATCRDLGRGDIDEGCNVTYPVCVTANGGEVIRGNLGHHCAYCINSQQPNDVNQVGIDDGCNATARVCVGDTRQLSANVEGKACAVCYNSIAADTDPSDIDDGCSPTAPVCVNDAGESPALWTPGTVCVANCFDTSRDDADEGCPTDYPICSLEDGSDPGPGNPGVRCSNTVEVTCEATTEDWTCSVPVPLCSEYPSVGGFRCICDVDVAGDSLCWRDAFCEDLTACTSNADCPNSNEKCVSTCCGEGHCLEDCRLTRNNNRSRRSRRNMEEQLYPGEMTATGGSD</sequence>
<accession>A0A1Z5JUT4</accession>
<feature type="region of interest" description="Disordered" evidence="1">
    <location>
        <begin position="337"/>
        <end position="358"/>
    </location>
</feature>
<protein>
    <submittedName>
        <fullName evidence="3">Uncharacterized protein</fullName>
    </submittedName>
</protein>
<proteinExistence type="predicted"/>
<dbReference type="EMBL" id="BDSP01000123">
    <property type="protein sequence ID" value="GAX17804.1"/>
    <property type="molecule type" value="Genomic_DNA"/>
</dbReference>
<evidence type="ECO:0000256" key="2">
    <source>
        <dbReference type="SAM" id="SignalP"/>
    </source>
</evidence>
<dbReference type="AlphaFoldDB" id="A0A1Z5JUT4"/>
<comment type="caution">
    <text evidence="3">The sequence shown here is derived from an EMBL/GenBank/DDBJ whole genome shotgun (WGS) entry which is preliminary data.</text>
</comment>
<evidence type="ECO:0000256" key="1">
    <source>
        <dbReference type="SAM" id="MobiDB-lite"/>
    </source>
</evidence>
<keyword evidence="4" id="KW-1185">Reference proteome</keyword>
<dbReference type="InParanoid" id="A0A1Z5JUT4"/>
<organism evidence="3 4">
    <name type="scientific">Fistulifera solaris</name>
    <name type="common">Oleaginous diatom</name>
    <dbReference type="NCBI Taxonomy" id="1519565"/>
    <lineage>
        <taxon>Eukaryota</taxon>
        <taxon>Sar</taxon>
        <taxon>Stramenopiles</taxon>
        <taxon>Ochrophyta</taxon>
        <taxon>Bacillariophyta</taxon>
        <taxon>Bacillariophyceae</taxon>
        <taxon>Bacillariophycidae</taxon>
        <taxon>Naviculales</taxon>
        <taxon>Naviculaceae</taxon>
        <taxon>Fistulifera</taxon>
    </lineage>
</organism>
<name>A0A1Z5JUT4_FISSO</name>
<keyword evidence="2" id="KW-0732">Signal</keyword>